<evidence type="ECO:0000256" key="1">
    <source>
        <dbReference type="SAM" id="Phobius"/>
    </source>
</evidence>
<dbReference type="EMBL" id="JACTAG010000002">
    <property type="protein sequence ID" value="MBD3664725.1"/>
    <property type="molecule type" value="Genomic_DNA"/>
</dbReference>
<accession>A0A927D3Z4</accession>
<sequence length="132" mass="14074">MGPVRGGLILSLAPLPALAEVCDKVRPLWQAGSPATAWDELVGLMATPPSLALLLASALVIRFRHQWTALIVVVLWSFWVSAVAHYGRDGEIERAALAEGCIGSPALFILAVTAICGAMILYTTRRPARPSD</sequence>
<proteinExistence type="predicted"/>
<protein>
    <submittedName>
        <fullName evidence="2">Uncharacterized protein</fullName>
    </submittedName>
</protein>
<keyword evidence="3" id="KW-1185">Reference proteome</keyword>
<reference evidence="2" key="1">
    <citation type="submission" date="2020-08" db="EMBL/GenBank/DDBJ databases">
        <title>Sulfitobacter aestuariivivens sp. nov., isolated from a tidal flat.</title>
        <authorList>
            <person name="Park S."/>
            <person name="Yoon J.-H."/>
        </authorList>
    </citation>
    <scope>NUCLEOTIDE SEQUENCE</scope>
    <source>
        <strain evidence="2">TSTF-M16</strain>
    </source>
</reference>
<gene>
    <name evidence="2" type="ORF">H9Q16_12395</name>
</gene>
<name>A0A927D3Z4_9RHOB</name>
<keyword evidence="1" id="KW-0472">Membrane</keyword>
<comment type="caution">
    <text evidence="2">The sequence shown here is derived from an EMBL/GenBank/DDBJ whole genome shotgun (WGS) entry which is preliminary data.</text>
</comment>
<feature type="transmembrane region" description="Helical" evidence="1">
    <location>
        <begin position="43"/>
        <end position="61"/>
    </location>
</feature>
<dbReference type="AlphaFoldDB" id="A0A927D3Z4"/>
<dbReference type="RefSeq" id="WP_191075744.1">
    <property type="nucleotide sequence ID" value="NZ_JACTAG010000002.1"/>
</dbReference>
<keyword evidence="1" id="KW-0812">Transmembrane</keyword>
<evidence type="ECO:0000313" key="2">
    <source>
        <dbReference type="EMBL" id="MBD3664725.1"/>
    </source>
</evidence>
<keyword evidence="1" id="KW-1133">Transmembrane helix</keyword>
<feature type="transmembrane region" description="Helical" evidence="1">
    <location>
        <begin position="68"/>
        <end position="86"/>
    </location>
</feature>
<organism evidence="2 3">
    <name type="scientific">Sulfitobacter aestuariivivens</name>
    <dbReference type="NCBI Taxonomy" id="2766981"/>
    <lineage>
        <taxon>Bacteria</taxon>
        <taxon>Pseudomonadati</taxon>
        <taxon>Pseudomonadota</taxon>
        <taxon>Alphaproteobacteria</taxon>
        <taxon>Rhodobacterales</taxon>
        <taxon>Roseobacteraceae</taxon>
        <taxon>Sulfitobacter</taxon>
    </lineage>
</organism>
<evidence type="ECO:0000313" key="3">
    <source>
        <dbReference type="Proteomes" id="UP000635142"/>
    </source>
</evidence>
<feature type="transmembrane region" description="Helical" evidence="1">
    <location>
        <begin position="106"/>
        <end position="124"/>
    </location>
</feature>
<dbReference type="Proteomes" id="UP000635142">
    <property type="component" value="Unassembled WGS sequence"/>
</dbReference>